<feature type="region of interest" description="Disordered" evidence="1">
    <location>
        <begin position="1"/>
        <end position="21"/>
    </location>
</feature>
<evidence type="ECO:0000256" key="1">
    <source>
        <dbReference type="SAM" id="MobiDB-lite"/>
    </source>
</evidence>
<proteinExistence type="predicted"/>
<keyword evidence="2" id="KW-0472">Membrane</keyword>
<evidence type="ECO:0000256" key="2">
    <source>
        <dbReference type="SAM" id="Phobius"/>
    </source>
</evidence>
<sequence length="267" mass="30639">MDIIPKQNRLTGESQQPKDRRVRLSRMRMNPRRKRFLLIFISVFLLTIGGIVTSAWYLNFYLPPRVQSAVVNETEFDQGDLVKRVRMIQAATGYSETNITLTDVLRILYNPDLDVSAGPFNLGMVQLELLIQASDEFDVDISDSDIDSFVSNVFGADVPPGQETTQDQLDREFQERYRSYLNFNRITEDEFRRLALEQLTFLEMVHAMDENIAEEIEHVDVSWIRVPLLPDPIAASTDTFEDVTAVRERALIEGFASVASDYSENFV</sequence>
<keyword evidence="2" id="KW-1133">Transmembrane helix</keyword>
<feature type="non-terminal residue" evidence="3">
    <location>
        <position position="267"/>
    </location>
</feature>
<accession>A0A382DGX0</accession>
<dbReference type="InterPro" id="IPR027304">
    <property type="entry name" value="Trigger_fact/SurA_dom_sf"/>
</dbReference>
<name>A0A382DGX0_9ZZZZ</name>
<protein>
    <submittedName>
        <fullName evidence="3">Uncharacterized protein</fullName>
    </submittedName>
</protein>
<feature type="transmembrane region" description="Helical" evidence="2">
    <location>
        <begin position="36"/>
        <end position="58"/>
    </location>
</feature>
<gene>
    <name evidence="3" type="ORF">METZ01_LOCUS190233</name>
</gene>
<dbReference type="SUPFAM" id="SSF109998">
    <property type="entry name" value="Triger factor/SurA peptide-binding domain-like"/>
    <property type="match status" value="1"/>
</dbReference>
<reference evidence="3" key="1">
    <citation type="submission" date="2018-05" db="EMBL/GenBank/DDBJ databases">
        <authorList>
            <person name="Lanie J.A."/>
            <person name="Ng W.-L."/>
            <person name="Kazmierczak K.M."/>
            <person name="Andrzejewski T.M."/>
            <person name="Davidsen T.M."/>
            <person name="Wayne K.J."/>
            <person name="Tettelin H."/>
            <person name="Glass J.I."/>
            <person name="Rusch D."/>
            <person name="Podicherti R."/>
            <person name="Tsui H.-C.T."/>
            <person name="Winkler M.E."/>
        </authorList>
    </citation>
    <scope>NUCLEOTIDE SEQUENCE</scope>
</reference>
<organism evidence="3">
    <name type="scientific">marine metagenome</name>
    <dbReference type="NCBI Taxonomy" id="408172"/>
    <lineage>
        <taxon>unclassified sequences</taxon>
        <taxon>metagenomes</taxon>
        <taxon>ecological metagenomes</taxon>
    </lineage>
</organism>
<dbReference type="EMBL" id="UINC01039217">
    <property type="protein sequence ID" value="SVB37379.1"/>
    <property type="molecule type" value="Genomic_DNA"/>
</dbReference>
<evidence type="ECO:0000313" key="3">
    <source>
        <dbReference type="EMBL" id="SVB37379.1"/>
    </source>
</evidence>
<dbReference type="AlphaFoldDB" id="A0A382DGX0"/>
<keyword evidence="2" id="KW-0812">Transmembrane</keyword>